<dbReference type="InterPro" id="IPR032719">
    <property type="entry name" value="WbsX"/>
</dbReference>
<dbReference type="GO" id="GO:0016740">
    <property type="term" value="F:transferase activity"/>
    <property type="evidence" value="ECO:0007669"/>
    <property type="project" value="UniProtKB-KW"/>
</dbReference>
<dbReference type="PANTHER" id="PTHR41244:SF1">
    <property type="entry name" value="GLYCOSYLTRANSFERASE"/>
    <property type="match status" value="1"/>
</dbReference>
<sequence length="855" mass="98077">MEQPKLIAFYLPQYHPIPENDEWWGKGFTEWTNVTKAVPQFVGHKQPCLPADLGFYDLRLPDIRQQQAKLAKEYGIHGFCYYFYWFNGRRVLERPLNDVLESGDPDFPFCICWANENWTRRWDGLEKEILLEQNHILSEDNRFIFDAIPILQDPRYIRVDGKPVLLVYRPELLENPVETAKFWRNKCLEAGLPGLHLCAVEFRVFDPRTVGFDALVEFPPHQFPKKNITDSVVKLNHDFSGTVLDYYWGVQETIKRLRPSFKFYRGVMPSWDNTARRSERGTIFQHATPEIYRQWLRHVIQDTAQCAKEDQGFVFINAWNEWAEGAFLEPSQKSGRAWLEATQQAKNFTDYPTDLIDQMAHQSYLLSRQSMPSLPESLEPGRLVHQTTGQLTQALRQFTKLKSKLSRVKESLTTRGTQATVSLIVDRLQRKFQDQTQVALPQVAWSQDHHQNGINYSSARAILFVSHDAALAGAQLAILENLKHFTRFKEIDCYLLLCRGGRLESKFKKIVKTFNLENLTTTGLSRQAAINLVVQDIQARSPLMAFCNTVVTADVVEACDRAQIPVMSCIYELPASIEAYVGQKQFFKIIEFARRIIVASDYVQQELVDFYNLEPSKLTSIHAGIRQQRNIYNNRLEARKAILREFNFAEDTFLVLGCGSIHPRKGTDIFVQVAQQVMRYPDTGHVKFIWIGADQQGPLVRQWCEHDLRIGDLTETVLFIGERPEEKLDPYFAAADAFLLTSREDPFPLVNLTAMSHGLPVIAFAEAGGAPEALFPEAGVVVPYIDSGAMAKELMNLLHHPEVRHQISNAAMKKSQAQYQWSRYIQDLVAVMNTDFDCGITTVPKCSEEQQQQAL</sequence>
<dbReference type="SUPFAM" id="SSF53756">
    <property type="entry name" value="UDP-Glycosyltransferase/glycogen phosphorylase"/>
    <property type="match status" value="1"/>
</dbReference>
<keyword evidence="2" id="KW-1185">Reference proteome</keyword>
<dbReference type="Pfam" id="PF14307">
    <property type="entry name" value="Glyco_tran_WbsX"/>
    <property type="match status" value="1"/>
</dbReference>
<evidence type="ECO:0000313" key="2">
    <source>
        <dbReference type="Proteomes" id="UP000481033"/>
    </source>
</evidence>
<gene>
    <name evidence="1" type="ORF">DXZ20_02740</name>
</gene>
<dbReference type="Gene3D" id="3.40.50.2000">
    <property type="entry name" value="Glycogen Phosphorylase B"/>
    <property type="match status" value="2"/>
</dbReference>
<dbReference type="Pfam" id="PF13692">
    <property type="entry name" value="Glyco_trans_1_4"/>
    <property type="match status" value="1"/>
</dbReference>
<dbReference type="CDD" id="cd03801">
    <property type="entry name" value="GT4_PimA-like"/>
    <property type="match status" value="1"/>
</dbReference>
<proteinExistence type="predicted"/>
<protein>
    <submittedName>
        <fullName evidence="1">Glycosyltransferase</fullName>
    </submittedName>
</protein>
<dbReference type="EMBL" id="QXHD01000003">
    <property type="protein sequence ID" value="NEZ54625.1"/>
    <property type="molecule type" value="Genomic_DNA"/>
</dbReference>
<organism evidence="1 2">
    <name type="scientific">Adonisia turfae CCMR0081</name>
    <dbReference type="NCBI Taxonomy" id="2292702"/>
    <lineage>
        <taxon>Bacteria</taxon>
        <taxon>Bacillati</taxon>
        <taxon>Cyanobacteriota</taxon>
        <taxon>Adonisia</taxon>
        <taxon>Adonisia turfae</taxon>
    </lineage>
</organism>
<dbReference type="Gene3D" id="3.20.20.80">
    <property type="entry name" value="Glycosidases"/>
    <property type="match status" value="1"/>
</dbReference>
<comment type="caution">
    <text evidence="1">The sequence shown here is derived from an EMBL/GenBank/DDBJ whole genome shotgun (WGS) entry which is preliminary data.</text>
</comment>
<keyword evidence="1" id="KW-0808">Transferase</keyword>
<dbReference type="Proteomes" id="UP000481033">
    <property type="component" value="Unassembled WGS sequence"/>
</dbReference>
<reference evidence="1 2" key="1">
    <citation type="journal article" date="2020" name="Microb. Ecol.">
        <title>Ecogenomics of the Marine Benthic Filamentous Cyanobacterium Adonisia.</title>
        <authorList>
            <person name="Walter J.M."/>
            <person name="Coutinho F.H."/>
            <person name="Leomil L."/>
            <person name="Hargreaves P.I."/>
            <person name="Campeao M.E."/>
            <person name="Vieira V.V."/>
            <person name="Silva B.S."/>
            <person name="Fistarol G.O."/>
            <person name="Salomon P.S."/>
            <person name="Sawabe T."/>
            <person name="Mino S."/>
            <person name="Hosokawa M."/>
            <person name="Miyashita H."/>
            <person name="Maruyama F."/>
            <person name="van Verk M.C."/>
            <person name="Dutilh B.E."/>
            <person name="Thompson C.C."/>
            <person name="Thompson F.L."/>
        </authorList>
    </citation>
    <scope>NUCLEOTIDE SEQUENCE [LARGE SCALE GENOMIC DNA]</scope>
    <source>
        <strain evidence="1 2">CCMR0081</strain>
    </source>
</reference>
<dbReference type="AlphaFoldDB" id="A0A6M0REJ9"/>
<dbReference type="PANTHER" id="PTHR41244">
    <property type="entry name" value="RHAMNAN SYNTHESIS F"/>
    <property type="match status" value="1"/>
</dbReference>
<name>A0A6M0REJ9_9CYAN</name>
<accession>A0A6M0REJ9</accession>
<dbReference type="RefSeq" id="WP_163696272.1">
    <property type="nucleotide sequence ID" value="NZ_QXHD01000003.1"/>
</dbReference>
<evidence type="ECO:0000313" key="1">
    <source>
        <dbReference type="EMBL" id="NEZ54625.1"/>
    </source>
</evidence>
<dbReference type="CDD" id="cd11579">
    <property type="entry name" value="Glyco_tran_WbsX"/>
    <property type="match status" value="1"/>
</dbReference>